<keyword evidence="2" id="KW-0472">Membrane</keyword>
<evidence type="ECO:0000256" key="2">
    <source>
        <dbReference type="SAM" id="Phobius"/>
    </source>
</evidence>
<feature type="transmembrane region" description="Helical" evidence="2">
    <location>
        <begin position="83"/>
        <end position="104"/>
    </location>
</feature>
<dbReference type="EMBL" id="JBHLUD010000013">
    <property type="protein sequence ID" value="MFC0546956.1"/>
    <property type="molecule type" value="Genomic_DNA"/>
</dbReference>
<feature type="compositionally biased region" description="Pro residues" evidence="1">
    <location>
        <begin position="29"/>
        <end position="40"/>
    </location>
</feature>
<dbReference type="RefSeq" id="WP_273937198.1">
    <property type="nucleotide sequence ID" value="NZ_CP097263.1"/>
</dbReference>
<proteinExistence type="predicted"/>
<feature type="region of interest" description="Disordered" evidence="1">
    <location>
        <begin position="1"/>
        <end position="76"/>
    </location>
</feature>
<keyword evidence="2" id="KW-1133">Transmembrane helix</keyword>
<reference evidence="3 4" key="1">
    <citation type="submission" date="2024-09" db="EMBL/GenBank/DDBJ databases">
        <authorList>
            <person name="Sun Q."/>
            <person name="Mori K."/>
        </authorList>
    </citation>
    <scope>NUCLEOTIDE SEQUENCE [LARGE SCALE GENOMIC DNA]</scope>
    <source>
        <strain evidence="3 4">TBRC 1432</strain>
    </source>
</reference>
<accession>A0ABV6N4M6</accession>
<dbReference type="Proteomes" id="UP001589810">
    <property type="component" value="Unassembled WGS sequence"/>
</dbReference>
<keyword evidence="4" id="KW-1185">Reference proteome</keyword>
<evidence type="ECO:0000313" key="3">
    <source>
        <dbReference type="EMBL" id="MFC0546956.1"/>
    </source>
</evidence>
<name>A0ABV6N4M6_9PSEU</name>
<keyword evidence="2" id="KW-0812">Transmembrane</keyword>
<organism evidence="3 4">
    <name type="scientific">Kutzneria chonburiensis</name>
    <dbReference type="NCBI Taxonomy" id="1483604"/>
    <lineage>
        <taxon>Bacteria</taxon>
        <taxon>Bacillati</taxon>
        <taxon>Actinomycetota</taxon>
        <taxon>Actinomycetes</taxon>
        <taxon>Pseudonocardiales</taxon>
        <taxon>Pseudonocardiaceae</taxon>
        <taxon>Kutzneria</taxon>
    </lineage>
</organism>
<protein>
    <submittedName>
        <fullName evidence="3">Uncharacterized protein</fullName>
    </submittedName>
</protein>
<dbReference type="SUPFAM" id="SSF81995">
    <property type="entry name" value="beta-sandwich domain of Sec23/24"/>
    <property type="match status" value="1"/>
</dbReference>
<evidence type="ECO:0000256" key="1">
    <source>
        <dbReference type="SAM" id="MobiDB-lite"/>
    </source>
</evidence>
<sequence length="258" mass="26521">MSTPPMPPAGPGGPQQPQGQPYPQQPQGQPYPPQGQPYPQAPQGQFAGGPVPGTGPMPGATPGGPQPFPQAPVGTPPKKGRRILASVFSVVGVIVVYIIIRVVISLGVGTAVSSADDAHNTAVGDCASVTGTTTKPSYDKVDCGSGKENYIVGMVIKASEKCPDGGGYDEYYEEGTLNNVRLCLAPVLADGKCYNLTSSVPSTEMGYPAVACTGPSAIQIKVVKGKADHGACEDPDPQHSLVYDPLKLTYCLSQPSGS</sequence>
<feature type="compositionally biased region" description="Pro residues" evidence="1">
    <location>
        <begin position="1"/>
        <end position="11"/>
    </location>
</feature>
<gene>
    <name evidence="3" type="ORF">ACFFH7_35980</name>
</gene>
<feature type="compositionally biased region" description="Low complexity" evidence="1">
    <location>
        <begin position="15"/>
        <end position="28"/>
    </location>
</feature>
<comment type="caution">
    <text evidence="3">The sequence shown here is derived from an EMBL/GenBank/DDBJ whole genome shotgun (WGS) entry which is preliminary data.</text>
</comment>
<evidence type="ECO:0000313" key="4">
    <source>
        <dbReference type="Proteomes" id="UP001589810"/>
    </source>
</evidence>